<dbReference type="EMBL" id="CM043785">
    <property type="protein sequence ID" value="KAI4833026.1"/>
    <property type="molecule type" value="Genomic_DNA"/>
</dbReference>
<dbReference type="Proteomes" id="UP001057452">
    <property type="component" value="Chromosome 1"/>
</dbReference>
<evidence type="ECO:0000313" key="2">
    <source>
        <dbReference type="Proteomes" id="UP001057452"/>
    </source>
</evidence>
<proteinExistence type="predicted"/>
<evidence type="ECO:0000313" key="1">
    <source>
        <dbReference type="EMBL" id="KAI4833026.1"/>
    </source>
</evidence>
<protein>
    <submittedName>
        <fullName evidence="1">Uncharacterized protein</fullName>
    </submittedName>
</protein>
<accession>A0ACB9Y1J3</accession>
<sequence length="55" mass="5953">SHADRKGVKRFGPSVPEDEGRVEGLKSSSAPEKKGQGAFKCLREEAPPGEEDFHS</sequence>
<gene>
    <name evidence="1" type="ORF">KUCAC02_015959</name>
</gene>
<organism evidence="1 2">
    <name type="scientific">Chaenocephalus aceratus</name>
    <name type="common">Blackfin icefish</name>
    <name type="synonym">Chaenichthys aceratus</name>
    <dbReference type="NCBI Taxonomy" id="36190"/>
    <lineage>
        <taxon>Eukaryota</taxon>
        <taxon>Metazoa</taxon>
        <taxon>Chordata</taxon>
        <taxon>Craniata</taxon>
        <taxon>Vertebrata</taxon>
        <taxon>Euteleostomi</taxon>
        <taxon>Actinopterygii</taxon>
        <taxon>Neopterygii</taxon>
        <taxon>Teleostei</taxon>
        <taxon>Neoteleostei</taxon>
        <taxon>Acanthomorphata</taxon>
        <taxon>Eupercaria</taxon>
        <taxon>Perciformes</taxon>
        <taxon>Notothenioidei</taxon>
        <taxon>Channichthyidae</taxon>
        <taxon>Chaenocephalus</taxon>
    </lineage>
</organism>
<feature type="non-terminal residue" evidence="1">
    <location>
        <position position="1"/>
    </location>
</feature>
<feature type="non-terminal residue" evidence="1">
    <location>
        <position position="55"/>
    </location>
</feature>
<comment type="caution">
    <text evidence="1">The sequence shown here is derived from an EMBL/GenBank/DDBJ whole genome shotgun (WGS) entry which is preliminary data.</text>
</comment>
<reference evidence="1" key="1">
    <citation type="submission" date="2022-05" db="EMBL/GenBank/DDBJ databases">
        <title>Chromosome-level genome of Chaenocephalus aceratus.</title>
        <authorList>
            <person name="Park H."/>
        </authorList>
    </citation>
    <scope>NUCLEOTIDE SEQUENCE</scope>
    <source>
        <strain evidence="1">KU_202001</strain>
    </source>
</reference>
<name>A0ACB9Y1J3_CHAAC</name>
<keyword evidence="2" id="KW-1185">Reference proteome</keyword>